<dbReference type="InterPro" id="IPR010982">
    <property type="entry name" value="Lambda_DNA-bd_dom_sf"/>
</dbReference>
<dbReference type="PROSITE" id="PS50943">
    <property type="entry name" value="HTH_CROC1"/>
    <property type="match status" value="1"/>
</dbReference>
<dbReference type="RefSeq" id="WP_101638133.1">
    <property type="nucleotide sequence ID" value="NZ_JBKUIE010000001.1"/>
</dbReference>
<dbReference type="AlphaFoldDB" id="A0A2I1KSR6"/>
<name>A0A2I1KSR6_9ACTO</name>
<dbReference type="CDD" id="cd01392">
    <property type="entry name" value="HTH_LacI"/>
    <property type="match status" value="1"/>
</dbReference>
<evidence type="ECO:0000256" key="3">
    <source>
        <dbReference type="ARBA" id="ARBA00023163"/>
    </source>
</evidence>
<proteinExistence type="predicted"/>
<dbReference type="GeneID" id="81708498"/>
<evidence type="ECO:0000256" key="1">
    <source>
        <dbReference type="ARBA" id="ARBA00023015"/>
    </source>
</evidence>
<dbReference type="Pfam" id="PF00356">
    <property type="entry name" value="LacI"/>
    <property type="match status" value="1"/>
</dbReference>
<dbReference type="PROSITE" id="PS50932">
    <property type="entry name" value="HTH_LACI_2"/>
    <property type="match status" value="1"/>
</dbReference>
<sequence length="338" mass="36147">MATSVTSRDVAEAAGVSQSTVSYVLSGKRFVAPDTEARILAAMDELGYRPHVSARALRSRRSGIIGTVVPYHALTDTANQYRYVVSIAAACRKYDYELLMASSEEGIEGMRRLIDSAQCDGLVIMDVLDSDPRVLQAHEARIPSIFIGTSHDSDVTAVDTSFEEIAERCIDLIADRGHTETLILTSASEHVCAMGFSHRFDHTLTAQAARRGCDLIPAQVQRGLAPMREAISTALQSHPHLSAVITGPTLCADDAANALLALGLTPGEDVSLVAAAHPADSPHTEIDYTYFDADVPTVVSTAIEILINTLEGGPRNLNQGLQTISPLFHAGASLRPIS</sequence>
<gene>
    <name evidence="6" type="ORF">CYJ26_06075</name>
</gene>
<dbReference type="InterPro" id="IPR001387">
    <property type="entry name" value="Cro/C1-type_HTH"/>
</dbReference>
<dbReference type="SUPFAM" id="SSF53822">
    <property type="entry name" value="Periplasmic binding protein-like I"/>
    <property type="match status" value="1"/>
</dbReference>
<keyword evidence="3" id="KW-0804">Transcription</keyword>
<dbReference type="GO" id="GO:0003700">
    <property type="term" value="F:DNA-binding transcription factor activity"/>
    <property type="evidence" value="ECO:0007669"/>
    <property type="project" value="TreeGrafter"/>
</dbReference>
<dbReference type="InterPro" id="IPR000843">
    <property type="entry name" value="HTH_LacI"/>
</dbReference>
<protein>
    <submittedName>
        <fullName evidence="6">LacI family transcriptional regulator</fullName>
    </submittedName>
</protein>
<dbReference type="PANTHER" id="PTHR30146">
    <property type="entry name" value="LACI-RELATED TRANSCRIPTIONAL REPRESSOR"/>
    <property type="match status" value="1"/>
</dbReference>
<reference evidence="6 7" key="1">
    <citation type="submission" date="2017-12" db="EMBL/GenBank/DDBJ databases">
        <title>Phylogenetic diversity of female urinary microbiome.</title>
        <authorList>
            <person name="Thomas-White K."/>
            <person name="Wolfe A.J."/>
        </authorList>
    </citation>
    <scope>NUCLEOTIDE SEQUENCE [LARGE SCALE GENOMIC DNA]</scope>
    <source>
        <strain evidence="6 7">UMB0319</strain>
    </source>
</reference>
<feature type="domain" description="HTH lacI-type" evidence="4">
    <location>
        <begin position="5"/>
        <end position="59"/>
    </location>
</feature>
<evidence type="ECO:0000313" key="7">
    <source>
        <dbReference type="Proteomes" id="UP000234778"/>
    </source>
</evidence>
<dbReference type="GO" id="GO:0000976">
    <property type="term" value="F:transcription cis-regulatory region binding"/>
    <property type="evidence" value="ECO:0007669"/>
    <property type="project" value="TreeGrafter"/>
</dbReference>
<dbReference type="Gene3D" id="1.10.260.40">
    <property type="entry name" value="lambda repressor-like DNA-binding domains"/>
    <property type="match status" value="1"/>
</dbReference>
<dbReference type="PANTHER" id="PTHR30146:SF153">
    <property type="entry name" value="LACTOSE OPERON REPRESSOR"/>
    <property type="match status" value="1"/>
</dbReference>
<accession>A0A2I1KSR6</accession>
<evidence type="ECO:0000259" key="5">
    <source>
        <dbReference type="PROSITE" id="PS50943"/>
    </source>
</evidence>
<dbReference type="InterPro" id="IPR028082">
    <property type="entry name" value="Peripla_BP_I"/>
</dbReference>
<keyword evidence="1" id="KW-0805">Transcription regulation</keyword>
<dbReference type="SMART" id="SM00354">
    <property type="entry name" value="HTH_LACI"/>
    <property type="match status" value="1"/>
</dbReference>
<dbReference type="Gene3D" id="3.40.50.2300">
    <property type="match status" value="2"/>
</dbReference>
<organism evidence="6 7">
    <name type="scientific">Actinomyces urogenitalis</name>
    <dbReference type="NCBI Taxonomy" id="103621"/>
    <lineage>
        <taxon>Bacteria</taxon>
        <taxon>Bacillati</taxon>
        <taxon>Actinomycetota</taxon>
        <taxon>Actinomycetes</taxon>
        <taxon>Actinomycetales</taxon>
        <taxon>Actinomycetaceae</taxon>
        <taxon>Actinomyces</taxon>
    </lineage>
</organism>
<dbReference type="SUPFAM" id="SSF47413">
    <property type="entry name" value="lambda repressor-like DNA-binding domains"/>
    <property type="match status" value="1"/>
</dbReference>
<keyword evidence="2" id="KW-0238">DNA-binding</keyword>
<evidence type="ECO:0000256" key="2">
    <source>
        <dbReference type="ARBA" id="ARBA00023125"/>
    </source>
</evidence>
<dbReference type="EMBL" id="PKHA01000005">
    <property type="protein sequence ID" value="PKY98665.1"/>
    <property type="molecule type" value="Genomic_DNA"/>
</dbReference>
<evidence type="ECO:0000259" key="4">
    <source>
        <dbReference type="PROSITE" id="PS50932"/>
    </source>
</evidence>
<dbReference type="Proteomes" id="UP000234778">
    <property type="component" value="Unassembled WGS sequence"/>
</dbReference>
<evidence type="ECO:0000313" key="6">
    <source>
        <dbReference type="EMBL" id="PKY98665.1"/>
    </source>
</evidence>
<comment type="caution">
    <text evidence="6">The sequence shown here is derived from an EMBL/GenBank/DDBJ whole genome shotgun (WGS) entry which is preliminary data.</text>
</comment>
<feature type="domain" description="HTH cro/C1-type" evidence="5">
    <location>
        <begin position="6"/>
        <end position="49"/>
    </location>
</feature>